<evidence type="ECO:0000313" key="3">
    <source>
        <dbReference type="Proteomes" id="UP000198964"/>
    </source>
</evidence>
<sequence length="336" mass="37883">MVIKSKERTIKQWLLFLSCIFLINTSFAKGFELKFKDNQKFKIVQFTDTHIKANNPESKAAITMINKVLDEENPDLVIFTGDVVTGNPVIHGWEMVTEPIIERDIPFAVVLGNHDDENELSREEVANFVVKLHGNLFIPHTKGVDGFGNYVLPVKSPSGSANAALLYCMDSNAYSTIEGIKGYGWFQESQINWYRKESQKQKKENGRVLPALAFFHIPLVEYTEAYKNEKHPPIGIRLEKECSPEINSGMFTAMLESGDVMGTFVGHDHSNDYISYLHGIALAYGRFSGGKTTYGELSNGARVIELTENERGFKTWIRTNQGEVLLPVDFPSDFDN</sequence>
<keyword evidence="3" id="KW-1185">Reference proteome</keyword>
<accession>A0A1I2MDT4</accession>
<reference evidence="2 3" key="1">
    <citation type="submission" date="2016-10" db="EMBL/GenBank/DDBJ databases">
        <authorList>
            <person name="de Groot N.N."/>
        </authorList>
    </citation>
    <scope>NUCLEOTIDE SEQUENCE [LARGE SCALE GENOMIC DNA]</scope>
    <source>
        <strain evidence="2 3">CGMCC 1.9156</strain>
    </source>
</reference>
<organism evidence="2 3">
    <name type="scientific">Sunxiuqinia elliptica</name>
    <dbReference type="NCBI Taxonomy" id="655355"/>
    <lineage>
        <taxon>Bacteria</taxon>
        <taxon>Pseudomonadati</taxon>
        <taxon>Bacteroidota</taxon>
        <taxon>Bacteroidia</taxon>
        <taxon>Marinilabiliales</taxon>
        <taxon>Prolixibacteraceae</taxon>
        <taxon>Sunxiuqinia</taxon>
    </lineage>
</organism>
<gene>
    <name evidence="2" type="ORF">SAMN05216283_1199</name>
</gene>
<dbReference type="EMBL" id="FONW01000019">
    <property type="protein sequence ID" value="SFF87556.1"/>
    <property type="molecule type" value="Genomic_DNA"/>
</dbReference>
<dbReference type="Pfam" id="PF00149">
    <property type="entry name" value="Metallophos"/>
    <property type="match status" value="1"/>
</dbReference>
<dbReference type="PANTHER" id="PTHR32440:SF11">
    <property type="entry name" value="METALLOPHOSPHOESTERASE DOMAIN-CONTAINING PROTEIN"/>
    <property type="match status" value="1"/>
</dbReference>
<protein>
    <submittedName>
        <fullName evidence="2">Calcineurin-like phosphoesterase</fullName>
    </submittedName>
</protein>
<feature type="domain" description="Calcineurin-like phosphoesterase" evidence="1">
    <location>
        <begin position="41"/>
        <end position="270"/>
    </location>
</feature>
<dbReference type="GO" id="GO:0005737">
    <property type="term" value="C:cytoplasm"/>
    <property type="evidence" value="ECO:0007669"/>
    <property type="project" value="TreeGrafter"/>
</dbReference>
<dbReference type="AlphaFoldDB" id="A0A1I2MDT4"/>
<evidence type="ECO:0000313" key="2">
    <source>
        <dbReference type="EMBL" id="SFF87556.1"/>
    </source>
</evidence>
<dbReference type="InterPro" id="IPR011230">
    <property type="entry name" value="PAP14/16/28/29"/>
</dbReference>
<dbReference type="PANTHER" id="PTHR32440">
    <property type="entry name" value="PHOSPHATASE DCR2-RELATED-RELATED"/>
    <property type="match status" value="1"/>
</dbReference>
<dbReference type="GO" id="GO:0016788">
    <property type="term" value="F:hydrolase activity, acting on ester bonds"/>
    <property type="evidence" value="ECO:0007669"/>
    <property type="project" value="TreeGrafter"/>
</dbReference>
<dbReference type="SUPFAM" id="SSF56300">
    <property type="entry name" value="Metallo-dependent phosphatases"/>
    <property type="match status" value="1"/>
</dbReference>
<dbReference type="CDD" id="cd07383">
    <property type="entry name" value="MPP_Dcr2"/>
    <property type="match status" value="1"/>
</dbReference>
<proteinExistence type="predicted"/>
<name>A0A1I2MDT4_9BACT</name>
<dbReference type="Gene3D" id="3.60.21.10">
    <property type="match status" value="1"/>
</dbReference>
<dbReference type="STRING" id="655355.SAMN05216283_1199"/>
<dbReference type="RefSeq" id="WP_093921701.1">
    <property type="nucleotide sequence ID" value="NZ_FONW01000019.1"/>
</dbReference>
<dbReference type="PIRSF" id="PIRSF030250">
    <property type="entry name" value="Ptase_At2g46880"/>
    <property type="match status" value="1"/>
</dbReference>
<dbReference type="Proteomes" id="UP000198964">
    <property type="component" value="Unassembled WGS sequence"/>
</dbReference>
<evidence type="ECO:0000259" key="1">
    <source>
        <dbReference type="Pfam" id="PF00149"/>
    </source>
</evidence>
<dbReference type="InterPro" id="IPR004843">
    <property type="entry name" value="Calcineurin-like_PHP"/>
</dbReference>
<dbReference type="InterPro" id="IPR029052">
    <property type="entry name" value="Metallo-depent_PP-like"/>
</dbReference>